<dbReference type="AlphaFoldDB" id="A0A8J2P037"/>
<feature type="non-terminal residue" evidence="3">
    <location>
        <position position="1"/>
    </location>
</feature>
<feature type="domain" description="CRAL-TRIO" evidence="2">
    <location>
        <begin position="48"/>
        <end position="199"/>
    </location>
</feature>
<keyword evidence="1" id="KW-0732">Signal</keyword>
<dbReference type="InterPro" id="IPR001251">
    <property type="entry name" value="CRAL-TRIO_dom"/>
</dbReference>
<keyword evidence="4" id="KW-1185">Reference proteome</keyword>
<comment type="caution">
    <text evidence="3">The sequence shown here is derived from an EMBL/GenBank/DDBJ whole genome shotgun (WGS) entry which is preliminary data.</text>
</comment>
<dbReference type="OrthoDB" id="203812at2759"/>
<organism evidence="3 4">
    <name type="scientific">Allacma fusca</name>
    <dbReference type="NCBI Taxonomy" id="39272"/>
    <lineage>
        <taxon>Eukaryota</taxon>
        <taxon>Metazoa</taxon>
        <taxon>Ecdysozoa</taxon>
        <taxon>Arthropoda</taxon>
        <taxon>Hexapoda</taxon>
        <taxon>Collembola</taxon>
        <taxon>Symphypleona</taxon>
        <taxon>Sminthuridae</taxon>
        <taxon>Allacma</taxon>
    </lineage>
</organism>
<evidence type="ECO:0000313" key="3">
    <source>
        <dbReference type="EMBL" id="CAG7733278.1"/>
    </source>
</evidence>
<evidence type="ECO:0000259" key="2">
    <source>
        <dbReference type="PROSITE" id="PS50191"/>
    </source>
</evidence>
<protein>
    <recommendedName>
        <fullName evidence="2">CRAL-TRIO domain-containing protein</fullName>
    </recommendedName>
</protein>
<proteinExistence type="predicted"/>
<accession>A0A8J2P037</accession>
<sequence length="199" mass="22951">MSLKVVLSAFAAWYLILLLPIVKGQIPENEVPAELQFVLDPELDKWKSPEELQKDCPYYLSGFDEENRPIWIVDMGIWPTRDILAKGPEWEESYSKHVNQMIKRVYDSIRFRATPENPVTEFNIIVDLDNYTIRHFSSVKAVRFSTEKFSLVTKAAKFGNVVYAVNTNFFAEVVINILRPVLGSSLERVEVFGTNSETW</sequence>
<evidence type="ECO:0000313" key="4">
    <source>
        <dbReference type="Proteomes" id="UP000708208"/>
    </source>
</evidence>
<name>A0A8J2P037_9HEXA</name>
<feature type="chain" id="PRO_5035210196" description="CRAL-TRIO domain-containing protein" evidence="1">
    <location>
        <begin position="25"/>
        <end position="199"/>
    </location>
</feature>
<feature type="signal peptide" evidence="1">
    <location>
        <begin position="1"/>
        <end position="24"/>
    </location>
</feature>
<gene>
    <name evidence="3" type="ORF">AFUS01_LOCUS21732</name>
</gene>
<evidence type="ECO:0000256" key="1">
    <source>
        <dbReference type="SAM" id="SignalP"/>
    </source>
</evidence>
<reference evidence="3" key="1">
    <citation type="submission" date="2021-06" db="EMBL/GenBank/DDBJ databases">
        <authorList>
            <person name="Hodson N. C."/>
            <person name="Mongue J. A."/>
            <person name="Jaron S. K."/>
        </authorList>
    </citation>
    <scope>NUCLEOTIDE SEQUENCE</scope>
</reference>
<dbReference type="Pfam" id="PF00650">
    <property type="entry name" value="CRAL_TRIO"/>
    <property type="match status" value="1"/>
</dbReference>
<dbReference type="Proteomes" id="UP000708208">
    <property type="component" value="Unassembled WGS sequence"/>
</dbReference>
<dbReference type="CDD" id="cd00170">
    <property type="entry name" value="SEC14"/>
    <property type="match status" value="1"/>
</dbReference>
<dbReference type="PROSITE" id="PS50191">
    <property type="entry name" value="CRAL_TRIO"/>
    <property type="match status" value="1"/>
</dbReference>
<dbReference type="EMBL" id="CAJVCH010246112">
    <property type="protein sequence ID" value="CAG7733278.1"/>
    <property type="molecule type" value="Genomic_DNA"/>
</dbReference>